<dbReference type="Pfam" id="PF00587">
    <property type="entry name" value="tRNA-synt_2b"/>
    <property type="match status" value="2"/>
</dbReference>
<dbReference type="InterPro" id="IPR017449">
    <property type="entry name" value="Pro-tRNA_synth_II"/>
</dbReference>
<dbReference type="InterPro" id="IPR036621">
    <property type="entry name" value="Anticodon-bd_dom_sf"/>
</dbReference>
<evidence type="ECO:0000256" key="6">
    <source>
        <dbReference type="ARBA" id="ARBA00029731"/>
    </source>
</evidence>
<dbReference type="CDD" id="cd00862">
    <property type="entry name" value="ProRS_anticodon_zinc"/>
    <property type="match status" value="2"/>
</dbReference>
<dbReference type="InterPro" id="IPR045864">
    <property type="entry name" value="aa-tRNA-synth_II/BPL/LPL"/>
</dbReference>
<dbReference type="Pfam" id="PF03129">
    <property type="entry name" value="HGTP_anticodon"/>
    <property type="match status" value="2"/>
</dbReference>
<dbReference type="SUPFAM" id="SSF55681">
    <property type="entry name" value="Class II aaRS and biotin synthetases"/>
    <property type="match status" value="2"/>
</dbReference>
<dbReference type="PANTHER" id="PTHR43382:SF10">
    <property type="entry name" value="PROLINE--TRNA LIGASE"/>
    <property type="match status" value="1"/>
</dbReference>
<dbReference type="HAMAP" id="MF_01571">
    <property type="entry name" value="Pro_tRNA_synth_type3"/>
    <property type="match status" value="1"/>
</dbReference>
<protein>
    <recommendedName>
        <fullName evidence="1">proline--tRNA ligase</fullName>
        <ecNumber evidence="1">6.1.1.15</ecNumber>
    </recommendedName>
    <alternativeName>
        <fullName evidence="6">Prolyl-tRNA synthetase</fullName>
    </alternativeName>
</protein>
<dbReference type="Proteomes" id="UP000824890">
    <property type="component" value="Unassembled WGS sequence"/>
</dbReference>
<evidence type="ECO:0000313" key="11">
    <source>
        <dbReference type="Proteomes" id="UP000824890"/>
    </source>
</evidence>
<dbReference type="PANTHER" id="PTHR43382">
    <property type="entry name" value="PROLYL-TRNA SYNTHETASE"/>
    <property type="match status" value="1"/>
</dbReference>
<dbReference type="SUPFAM" id="SSF52954">
    <property type="entry name" value="Class II aaRS ABD-related"/>
    <property type="match status" value="2"/>
</dbReference>
<dbReference type="InterPro" id="IPR016061">
    <property type="entry name" value="Pro-tRNA_ligase_II_C"/>
</dbReference>
<dbReference type="Gene3D" id="3.30.110.30">
    <property type="entry name" value="C-terminal domain of ProRS"/>
    <property type="match status" value="2"/>
</dbReference>
<accession>A0ABQ7Z2E3</accession>
<name>A0ABQ7Z2E3_BRANA</name>
<evidence type="ECO:0000256" key="2">
    <source>
        <dbReference type="ARBA" id="ARBA00022598"/>
    </source>
</evidence>
<dbReference type="Gene3D" id="3.30.930.10">
    <property type="entry name" value="Bira Bifunctional Protein, Domain 2"/>
    <property type="match status" value="2"/>
</dbReference>
<sequence length="1026" mass="117607">MWNKEERVGMAGPSGKKEKVDKAGPSGGGKKKKDVKKETGLGLSVKKDENFGEWYSEVCKHEMIEYYDISGCYILRPWSMAIWEIMQTFFDAEIKKMKVKNCYFPLFVSPGVLEKEKDHIEGFAPEVAWVTKSGKSDLEVPIAIRPTSETVMYPYYSKWIRGHRDLPLKLNQWCNVVRWEFSNPTPFIRSREFLWQEGHTAFATKEEADEEVLQILELYRRIYEEYLAVPVVKGMKSENEKFAGGLYTTSVEAFIPNTGRGVQGATSHCLGQNFAKMFEIRYEDEEGKREMVWQNSWAYSTRTIGVMIMTHGDDKGLILPPKVASVQVVVIPVPYKDANTQGIFDACTATVSALSEAGIRAEEDLRDNYSPGWKYSNWEMKGVPLRIEIGPRDLENDQVRTVRRDNGVKEDIPRGSLVEHVKELLEKIQQNMYEVARQKREACVQEIRTWDEFISALNQKKLILAPWCDEEEVERDVKARTKGETGAAKTLCSPFEQPELPEGTLCFASGKPAKKWTYWGRKLLEGEKMRSPVNLRLGLVGYYGSEVIPKKKTMKKNNARVYELKGRLKIMQAEERHDYSVETVDTSLGVTMKLSDNGILRCGEMMAYYDISECYILRPNAMKIWNIMRTYFDAVLEKAEVDENYFPLFVSASVLEKEKDHWIKSHRDLPLELNQWNNVVRWESREFLWQEGHTAHATEEEADKEVLEVLDHYRHLYEEYLVVPVVKGMKSENEKFAGARYTTSVEAFIPETGRGIQGATSHCLGTKFAKMFDIEFTNKEGKNELKAFVLAHEIMTHGDDKGLVNPPKVAPIQVIVIPVPFKDADTKEISKACSAVKDALREAGIRAKEDLSDNYSPKWKYSHWEIKGVPLRIEIGPRDLAKKQVRTVRRDNGVKADVPRVGLVEHVKELLGKIQQNMFDVAKQKRDDACVVVKTWDEFVEALGQKKLILAPWSDEEEVEMDVKRRTKDEVGAAKTLCSPFDQPEIPEGTLCFASGKLAKKWTYWGKIKLFRLSCCVMLFVLKNFL</sequence>
<reference evidence="10 11" key="1">
    <citation type="submission" date="2021-05" db="EMBL/GenBank/DDBJ databases">
        <title>Genome Assembly of Synthetic Allotetraploid Brassica napus Reveals Homoeologous Exchanges between Subgenomes.</title>
        <authorList>
            <person name="Davis J.T."/>
        </authorList>
    </citation>
    <scope>NUCLEOTIDE SEQUENCE [LARGE SCALE GENOMIC DNA]</scope>
    <source>
        <strain evidence="11">cv. Da-Ae</strain>
        <tissue evidence="10">Seedling</tissue>
    </source>
</reference>
<dbReference type="Pfam" id="PF09180">
    <property type="entry name" value="ProRS-C_1"/>
    <property type="match status" value="2"/>
</dbReference>
<evidence type="ECO:0000313" key="10">
    <source>
        <dbReference type="EMBL" id="KAH0874314.1"/>
    </source>
</evidence>
<evidence type="ECO:0000256" key="8">
    <source>
        <dbReference type="SAM" id="MobiDB-lite"/>
    </source>
</evidence>
<dbReference type="PROSITE" id="PS50862">
    <property type="entry name" value="AA_TRNA_LIGASE_II"/>
    <property type="match status" value="2"/>
</dbReference>
<evidence type="ECO:0000256" key="3">
    <source>
        <dbReference type="ARBA" id="ARBA00022741"/>
    </source>
</evidence>
<evidence type="ECO:0000259" key="9">
    <source>
        <dbReference type="PROSITE" id="PS50862"/>
    </source>
</evidence>
<proteinExistence type="inferred from homology"/>
<dbReference type="InterPro" id="IPR033721">
    <property type="entry name" value="ProRS_core_arch_euk"/>
</dbReference>
<dbReference type="CDD" id="cd00778">
    <property type="entry name" value="ProRS_core_arch_euk"/>
    <property type="match status" value="1"/>
</dbReference>
<dbReference type="InterPro" id="IPR002314">
    <property type="entry name" value="aa-tRNA-synt_IIb"/>
</dbReference>
<comment type="catalytic activity">
    <reaction evidence="7">
        <text>tRNA(Pro) + L-proline + ATP = L-prolyl-tRNA(Pro) + AMP + diphosphate</text>
        <dbReference type="Rhea" id="RHEA:14305"/>
        <dbReference type="Rhea" id="RHEA-COMP:9700"/>
        <dbReference type="Rhea" id="RHEA-COMP:9702"/>
        <dbReference type="ChEBI" id="CHEBI:30616"/>
        <dbReference type="ChEBI" id="CHEBI:33019"/>
        <dbReference type="ChEBI" id="CHEBI:60039"/>
        <dbReference type="ChEBI" id="CHEBI:78442"/>
        <dbReference type="ChEBI" id="CHEBI:78532"/>
        <dbReference type="ChEBI" id="CHEBI:456215"/>
        <dbReference type="EC" id="6.1.1.15"/>
    </reaction>
</comment>
<dbReference type="InterPro" id="IPR004154">
    <property type="entry name" value="Anticodon-bd"/>
</dbReference>
<dbReference type="InterPro" id="IPR006195">
    <property type="entry name" value="aa-tRNA-synth_II"/>
</dbReference>
<feature type="domain" description="Aminoacyl-transfer RNA synthetases class-II family profile" evidence="9">
    <location>
        <begin position="105"/>
        <end position="320"/>
    </location>
</feature>
<evidence type="ECO:0000256" key="1">
    <source>
        <dbReference type="ARBA" id="ARBA00012831"/>
    </source>
</evidence>
<keyword evidence="5" id="KW-0030">Aminoacyl-tRNA synthetase</keyword>
<keyword evidence="3" id="KW-0547">Nucleotide-binding</keyword>
<feature type="domain" description="Aminoacyl-transfer RNA synthetases class-II family profile" evidence="9">
    <location>
        <begin position="667"/>
        <end position="782"/>
    </location>
</feature>
<dbReference type="EMBL" id="JAGKQM010000016">
    <property type="protein sequence ID" value="KAH0874314.1"/>
    <property type="molecule type" value="Genomic_DNA"/>
</dbReference>
<keyword evidence="4" id="KW-0067">ATP-binding</keyword>
<evidence type="ECO:0000256" key="4">
    <source>
        <dbReference type="ARBA" id="ARBA00022840"/>
    </source>
</evidence>
<dbReference type="InterPro" id="IPR002316">
    <property type="entry name" value="Pro-tRNA-ligase_IIa"/>
</dbReference>
<dbReference type="SUPFAM" id="SSF64586">
    <property type="entry name" value="C-terminal domain of ProRS"/>
    <property type="match status" value="2"/>
</dbReference>
<dbReference type="PRINTS" id="PR01046">
    <property type="entry name" value="TRNASYNTHPRO"/>
</dbReference>
<dbReference type="NCBIfam" id="TIGR00408">
    <property type="entry name" value="proS_fam_I"/>
    <property type="match status" value="1"/>
</dbReference>
<dbReference type="EC" id="6.1.1.15" evidence="1"/>
<organism evidence="10 11">
    <name type="scientific">Brassica napus</name>
    <name type="common">Rape</name>
    <dbReference type="NCBI Taxonomy" id="3708"/>
    <lineage>
        <taxon>Eukaryota</taxon>
        <taxon>Viridiplantae</taxon>
        <taxon>Streptophyta</taxon>
        <taxon>Embryophyta</taxon>
        <taxon>Tracheophyta</taxon>
        <taxon>Spermatophyta</taxon>
        <taxon>Magnoliopsida</taxon>
        <taxon>eudicotyledons</taxon>
        <taxon>Gunneridae</taxon>
        <taxon>Pentapetalae</taxon>
        <taxon>rosids</taxon>
        <taxon>malvids</taxon>
        <taxon>Brassicales</taxon>
        <taxon>Brassicaceae</taxon>
        <taxon>Brassiceae</taxon>
        <taxon>Brassica</taxon>
    </lineage>
</organism>
<comment type="caution">
    <text evidence="10">The sequence shown here is derived from an EMBL/GenBank/DDBJ whole genome shotgun (WGS) entry which is preliminary data.</text>
</comment>
<keyword evidence="11" id="KW-1185">Reference proteome</keyword>
<dbReference type="SMART" id="SM00946">
    <property type="entry name" value="ProRS-C_1"/>
    <property type="match status" value="2"/>
</dbReference>
<dbReference type="InterPro" id="IPR004499">
    <property type="entry name" value="Pro-tRNA-ligase_IIa_arc-type"/>
</dbReference>
<evidence type="ECO:0000256" key="7">
    <source>
        <dbReference type="ARBA" id="ARBA00047671"/>
    </source>
</evidence>
<dbReference type="Gene3D" id="3.40.50.800">
    <property type="entry name" value="Anticodon-binding domain"/>
    <property type="match status" value="2"/>
</dbReference>
<evidence type="ECO:0000256" key="5">
    <source>
        <dbReference type="ARBA" id="ARBA00023146"/>
    </source>
</evidence>
<gene>
    <name evidence="10" type="ORF">HID58_071676</name>
</gene>
<keyword evidence="2" id="KW-0436">Ligase</keyword>
<feature type="region of interest" description="Disordered" evidence="8">
    <location>
        <begin position="1"/>
        <end position="35"/>
    </location>
</feature>